<proteinExistence type="predicted"/>
<protein>
    <submittedName>
        <fullName evidence="2">Uncharacterized protein</fullName>
    </submittedName>
</protein>
<feature type="compositionally biased region" description="Basic and acidic residues" evidence="1">
    <location>
        <begin position="38"/>
        <end position="71"/>
    </location>
</feature>
<sequence length="71" mass="8649">MCKYSNSRIYLQLFIYENHLFLPNNRSIDKLITGEAKTGAEERRGEERRGEERRGEERREEKERKRQQYGV</sequence>
<feature type="region of interest" description="Disordered" evidence="1">
    <location>
        <begin position="33"/>
        <end position="71"/>
    </location>
</feature>
<comment type="caution">
    <text evidence="2">The sequence shown here is derived from an EMBL/GenBank/DDBJ whole genome shotgun (WGS) entry which is preliminary data.</text>
</comment>
<accession>A0A5N6JVJ7</accession>
<evidence type="ECO:0000313" key="3">
    <source>
        <dbReference type="Proteomes" id="UP000326757"/>
    </source>
</evidence>
<evidence type="ECO:0000256" key="1">
    <source>
        <dbReference type="SAM" id="MobiDB-lite"/>
    </source>
</evidence>
<dbReference type="Proteomes" id="UP000326757">
    <property type="component" value="Unassembled WGS sequence"/>
</dbReference>
<organism evidence="2 3">
    <name type="scientific">Monilinia laxa</name>
    <name type="common">Brown rot fungus</name>
    <name type="synonym">Sclerotinia laxa</name>
    <dbReference type="NCBI Taxonomy" id="61186"/>
    <lineage>
        <taxon>Eukaryota</taxon>
        <taxon>Fungi</taxon>
        <taxon>Dikarya</taxon>
        <taxon>Ascomycota</taxon>
        <taxon>Pezizomycotina</taxon>
        <taxon>Leotiomycetes</taxon>
        <taxon>Helotiales</taxon>
        <taxon>Sclerotiniaceae</taxon>
        <taxon>Monilinia</taxon>
    </lineage>
</organism>
<keyword evidence="3" id="KW-1185">Reference proteome</keyword>
<evidence type="ECO:0000313" key="2">
    <source>
        <dbReference type="EMBL" id="KAB8292330.1"/>
    </source>
</evidence>
<reference evidence="2 3" key="1">
    <citation type="submission" date="2019-06" db="EMBL/GenBank/DDBJ databases">
        <title>Genome Sequence of the Brown Rot Fungal Pathogen Monilinia laxa.</title>
        <authorList>
            <person name="De Miccolis Angelini R.M."/>
            <person name="Landi L."/>
            <person name="Abate D."/>
            <person name="Pollastro S."/>
            <person name="Romanazzi G."/>
            <person name="Faretra F."/>
        </authorList>
    </citation>
    <scope>NUCLEOTIDE SEQUENCE [LARGE SCALE GENOMIC DNA]</scope>
    <source>
        <strain evidence="2 3">Mlax316</strain>
    </source>
</reference>
<dbReference type="EMBL" id="VIGI01000013">
    <property type="protein sequence ID" value="KAB8292330.1"/>
    <property type="molecule type" value="Genomic_DNA"/>
</dbReference>
<dbReference type="AlphaFoldDB" id="A0A5N6JVJ7"/>
<name>A0A5N6JVJ7_MONLA</name>
<gene>
    <name evidence="2" type="ORF">EYC80_008072</name>
</gene>